<organism evidence="1 2">
    <name type="scientific">Microbacter margulisiae</name>
    <dbReference type="NCBI Taxonomy" id="1350067"/>
    <lineage>
        <taxon>Bacteria</taxon>
        <taxon>Pseudomonadati</taxon>
        <taxon>Bacteroidota</taxon>
        <taxon>Bacteroidia</taxon>
        <taxon>Bacteroidales</taxon>
        <taxon>Porphyromonadaceae</taxon>
        <taxon>Microbacter</taxon>
    </lineage>
</organism>
<accession>A0A7W5H0P7</accession>
<dbReference type="RefSeq" id="WP_183411875.1">
    <property type="nucleotide sequence ID" value="NZ_JACHYB010000001.1"/>
</dbReference>
<dbReference type="AlphaFoldDB" id="A0A7W5H0P7"/>
<reference evidence="1 2" key="1">
    <citation type="submission" date="2020-08" db="EMBL/GenBank/DDBJ databases">
        <title>Genomic Encyclopedia of Type Strains, Phase IV (KMG-IV): sequencing the most valuable type-strain genomes for metagenomic binning, comparative biology and taxonomic classification.</title>
        <authorList>
            <person name="Goeker M."/>
        </authorList>
    </citation>
    <scope>NUCLEOTIDE SEQUENCE [LARGE SCALE GENOMIC DNA]</scope>
    <source>
        <strain evidence="1 2">DSM 27471</strain>
    </source>
</reference>
<protein>
    <submittedName>
        <fullName evidence="1">Uncharacterized protein</fullName>
    </submittedName>
</protein>
<dbReference type="EMBL" id="JACHYB010000001">
    <property type="protein sequence ID" value="MBB3185930.1"/>
    <property type="molecule type" value="Genomic_DNA"/>
</dbReference>
<evidence type="ECO:0000313" key="2">
    <source>
        <dbReference type="Proteomes" id="UP000544222"/>
    </source>
</evidence>
<dbReference type="Proteomes" id="UP000544222">
    <property type="component" value="Unassembled WGS sequence"/>
</dbReference>
<evidence type="ECO:0000313" key="1">
    <source>
        <dbReference type="EMBL" id="MBB3185930.1"/>
    </source>
</evidence>
<keyword evidence="2" id="KW-1185">Reference proteome</keyword>
<name>A0A7W5H0P7_9PORP</name>
<proteinExistence type="predicted"/>
<sequence>MMVKTPLIVFLNDIHYYYATTDGYWQAPTSPGYPVTNGIRRRLLIVPV</sequence>
<gene>
    <name evidence="1" type="ORF">FHX64_000093</name>
</gene>
<comment type="caution">
    <text evidence="1">The sequence shown here is derived from an EMBL/GenBank/DDBJ whole genome shotgun (WGS) entry which is preliminary data.</text>
</comment>